<protein>
    <submittedName>
        <fullName evidence="1">Uncharacterized protein</fullName>
    </submittedName>
</protein>
<sequence length="134" mass="14922">MAASSQHSQYCARPCNVPDRSSPDNPALFGNPKWMEYNIVVVETAYSPTLQQLAPHKNSLCRGGLLSLITCHGIQNQSSKDICRGVSYASIQDTESSKQSIFSCQKIFICFQFFLPLDDPNTQMKELCSVLVKQ</sequence>
<keyword evidence="2" id="KW-1185">Reference proteome</keyword>
<accession>A0ABD1R1Q4</accession>
<dbReference type="AlphaFoldDB" id="A0ABD1R1Q4"/>
<dbReference type="EMBL" id="JBFOLJ010000013">
    <property type="protein sequence ID" value="KAL2482375.1"/>
    <property type="molecule type" value="Genomic_DNA"/>
</dbReference>
<organism evidence="1 2">
    <name type="scientific">Forsythia ovata</name>
    <dbReference type="NCBI Taxonomy" id="205694"/>
    <lineage>
        <taxon>Eukaryota</taxon>
        <taxon>Viridiplantae</taxon>
        <taxon>Streptophyta</taxon>
        <taxon>Embryophyta</taxon>
        <taxon>Tracheophyta</taxon>
        <taxon>Spermatophyta</taxon>
        <taxon>Magnoliopsida</taxon>
        <taxon>eudicotyledons</taxon>
        <taxon>Gunneridae</taxon>
        <taxon>Pentapetalae</taxon>
        <taxon>asterids</taxon>
        <taxon>lamiids</taxon>
        <taxon>Lamiales</taxon>
        <taxon>Oleaceae</taxon>
        <taxon>Forsythieae</taxon>
        <taxon>Forsythia</taxon>
    </lineage>
</organism>
<dbReference type="Proteomes" id="UP001604277">
    <property type="component" value="Unassembled WGS sequence"/>
</dbReference>
<comment type="caution">
    <text evidence="1">The sequence shown here is derived from an EMBL/GenBank/DDBJ whole genome shotgun (WGS) entry which is preliminary data.</text>
</comment>
<reference evidence="2" key="1">
    <citation type="submission" date="2024-07" db="EMBL/GenBank/DDBJ databases">
        <title>Two chromosome-level genome assemblies of Korean endemic species Abeliophyllum distichum and Forsythia ovata (Oleaceae).</title>
        <authorList>
            <person name="Jang H."/>
        </authorList>
    </citation>
    <scope>NUCLEOTIDE SEQUENCE [LARGE SCALE GENOMIC DNA]</scope>
</reference>
<name>A0ABD1R1Q4_9LAMI</name>
<evidence type="ECO:0000313" key="2">
    <source>
        <dbReference type="Proteomes" id="UP001604277"/>
    </source>
</evidence>
<evidence type="ECO:0000313" key="1">
    <source>
        <dbReference type="EMBL" id="KAL2482375.1"/>
    </source>
</evidence>
<gene>
    <name evidence="1" type="ORF">Fot_43819</name>
</gene>
<proteinExistence type="predicted"/>